<dbReference type="EMBL" id="BHYM01000079">
    <property type="protein sequence ID" value="GCE43556.1"/>
    <property type="molecule type" value="Genomic_DNA"/>
</dbReference>
<name>A0A402CIV0_RHOWR</name>
<organism evidence="1 2">
    <name type="scientific">Rhodococcus wratislaviensis</name>
    <name type="common">Tsukamurella wratislaviensis</name>
    <dbReference type="NCBI Taxonomy" id="44752"/>
    <lineage>
        <taxon>Bacteria</taxon>
        <taxon>Bacillati</taxon>
        <taxon>Actinomycetota</taxon>
        <taxon>Actinomycetes</taxon>
        <taxon>Mycobacteriales</taxon>
        <taxon>Nocardiaceae</taxon>
        <taxon>Rhodococcus</taxon>
    </lineage>
</organism>
<comment type="caution">
    <text evidence="1">The sequence shown here is derived from an EMBL/GenBank/DDBJ whole genome shotgun (WGS) entry which is preliminary data.</text>
</comment>
<keyword evidence="2" id="KW-1185">Reference proteome</keyword>
<proteinExistence type="predicted"/>
<evidence type="ECO:0000313" key="2">
    <source>
        <dbReference type="Proteomes" id="UP000287519"/>
    </source>
</evidence>
<protein>
    <submittedName>
        <fullName evidence="1">Uncharacterized protein</fullName>
    </submittedName>
</protein>
<dbReference type="Proteomes" id="UP000287519">
    <property type="component" value="Unassembled WGS sequence"/>
</dbReference>
<gene>
    <name evidence="1" type="ORF">Rhow_007786</name>
</gene>
<accession>A0A402CIV0</accession>
<dbReference type="AlphaFoldDB" id="A0A402CIV0"/>
<evidence type="ECO:0000313" key="1">
    <source>
        <dbReference type="EMBL" id="GCE43556.1"/>
    </source>
</evidence>
<reference evidence="1 2" key="1">
    <citation type="submission" date="2018-11" db="EMBL/GenBank/DDBJ databases">
        <title>Microbial catabolism of amino acid.</title>
        <authorList>
            <person name="Hibi M."/>
            <person name="Ogawa J."/>
        </authorList>
    </citation>
    <scope>NUCLEOTIDE SEQUENCE [LARGE SCALE GENOMIC DNA]</scope>
    <source>
        <strain evidence="1 2">C31-06</strain>
    </source>
</reference>
<sequence>MFAQEPPPDFDVPGRREPGERPELVAEVGLVEVAAPLARSPRSIGPAGLIANTVAATPASSTVCATAGSADPCAPINTFEE</sequence>